<evidence type="ECO:0000313" key="8">
    <source>
        <dbReference type="EMBL" id="SDF74686.1"/>
    </source>
</evidence>
<evidence type="ECO:0000256" key="2">
    <source>
        <dbReference type="ARBA" id="ARBA00006275"/>
    </source>
</evidence>
<dbReference type="Proteomes" id="UP000199045">
    <property type="component" value="Unassembled WGS sequence"/>
</dbReference>
<name>A0A1G7NL42_CHIFI</name>
<organism evidence="8 9">
    <name type="scientific">Chitinophaga filiformis</name>
    <name type="common">Myxococcus filiformis</name>
    <name type="synonym">Flexibacter filiformis</name>
    <dbReference type="NCBI Taxonomy" id="104663"/>
    <lineage>
        <taxon>Bacteria</taxon>
        <taxon>Pseudomonadati</taxon>
        <taxon>Bacteroidota</taxon>
        <taxon>Chitinophagia</taxon>
        <taxon>Chitinophagales</taxon>
        <taxon>Chitinophagaceae</taxon>
        <taxon>Chitinophaga</taxon>
    </lineage>
</organism>
<dbReference type="GO" id="GO:0009279">
    <property type="term" value="C:cell outer membrane"/>
    <property type="evidence" value="ECO:0007669"/>
    <property type="project" value="UniProtKB-SubCell"/>
</dbReference>
<reference evidence="9" key="1">
    <citation type="submission" date="2016-10" db="EMBL/GenBank/DDBJ databases">
        <authorList>
            <person name="Varghese N."/>
            <person name="Submissions S."/>
        </authorList>
    </citation>
    <scope>NUCLEOTIDE SEQUENCE [LARGE SCALE GENOMIC DNA]</scope>
    <source>
        <strain evidence="9">DSM 527</strain>
    </source>
</reference>
<dbReference type="Gene3D" id="1.25.40.390">
    <property type="match status" value="1"/>
</dbReference>
<proteinExistence type="inferred from homology"/>
<dbReference type="STRING" id="104663.SAMN04488121_102844"/>
<accession>A0A1G7NL42</accession>
<evidence type="ECO:0000313" key="9">
    <source>
        <dbReference type="Proteomes" id="UP000199045"/>
    </source>
</evidence>
<dbReference type="RefSeq" id="WP_089831530.1">
    <property type="nucleotide sequence ID" value="NZ_FNBN01000002.1"/>
</dbReference>
<evidence type="ECO:0000256" key="4">
    <source>
        <dbReference type="ARBA" id="ARBA00023136"/>
    </source>
</evidence>
<dbReference type="Pfam" id="PF14322">
    <property type="entry name" value="SusD-like_3"/>
    <property type="match status" value="1"/>
</dbReference>
<dbReference type="Pfam" id="PF07980">
    <property type="entry name" value="SusD_RagB"/>
    <property type="match status" value="1"/>
</dbReference>
<keyword evidence="5" id="KW-0998">Cell outer membrane</keyword>
<comment type="similarity">
    <text evidence="2">Belongs to the SusD family.</text>
</comment>
<comment type="subcellular location">
    <subcellularLocation>
        <location evidence="1">Cell outer membrane</location>
    </subcellularLocation>
</comment>
<dbReference type="InterPro" id="IPR012944">
    <property type="entry name" value="SusD_RagB_dom"/>
</dbReference>
<evidence type="ECO:0000256" key="3">
    <source>
        <dbReference type="ARBA" id="ARBA00022729"/>
    </source>
</evidence>
<evidence type="ECO:0000259" key="7">
    <source>
        <dbReference type="Pfam" id="PF14322"/>
    </source>
</evidence>
<evidence type="ECO:0000256" key="1">
    <source>
        <dbReference type="ARBA" id="ARBA00004442"/>
    </source>
</evidence>
<dbReference type="PROSITE" id="PS51257">
    <property type="entry name" value="PROKAR_LIPOPROTEIN"/>
    <property type="match status" value="1"/>
</dbReference>
<dbReference type="CDD" id="cd08977">
    <property type="entry name" value="SusD"/>
    <property type="match status" value="1"/>
</dbReference>
<evidence type="ECO:0000259" key="6">
    <source>
        <dbReference type="Pfam" id="PF07980"/>
    </source>
</evidence>
<keyword evidence="4" id="KW-0472">Membrane</keyword>
<sequence length="479" mass="53054">MIFQYKSFRYLYTGLLFLAVGTGCNKAVEIDPPTSKIISEQAFAGNASATSVMTGLYSSMISDRGLVSGINSISMLEGMAADEIKNYLPATMGSTLQEFYTNTYNVSVSYFWDEFYERLYTCNVTIEGVTASKGLSEPVKQQLLGEAKFLRALIYFYAVNTYGDVPLALTTDYRVNNTLSRTPKEQVYAQIIADLKDAQSLMGEAYFRGITPGTTERARPNKLAATALLARVYLYLKDWANAEAQATAVINNGVYQLEQDLNKTFTSTSKEAIWYLLTVDPINYATYDAQAFIPFTNPPGVTPNLPGALTTSLVNSFEQGDARRDKWVGTFVANGNTYYYPFKYQKNPSGTPEALIVLRLSEQYLIRAEARAQLGNITGAGSAQADLDAIRAKALLPGTTATDKDAMLAAIAQERRIELFTEWGHRWFDLVRTDKIDELMTVLAPQKGSVWVPSHKVLPIPFGETQLNPNIKQNPGYSN</sequence>
<feature type="domain" description="SusD-like N-terminal" evidence="7">
    <location>
        <begin position="101"/>
        <end position="234"/>
    </location>
</feature>
<dbReference type="OrthoDB" id="625727at2"/>
<dbReference type="InterPro" id="IPR033985">
    <property type="entry name" value="SusD-like_N"/>
</dbReference>
<dbReference type="EMBL" id="FNBN01000002">
    <property type="protein sequence ID" value="SDF74686.1"/>
    <property type="molecule type" value="Genomic_DNA"/>
</dbReference>
<dbReference type="SUPFAM" id="SSF48452">
    <property type="entry name" value="TPR-like"/>
    <property type="match status" value="1"/>
</dbReference>
<feature type="domain" description="RagB/SusD" evidence="6">
    <location>
        <begin position="336"/>
        <end position="477"/>
    </location>
</feature>
<protein>
    <submittedName>
        <fullName evidence="8">Starch-binding associating with outer membrane</fullName>
    </submittedName>
</protein>
<keyword evidence="3" id="KW-0732">Signal</keyword>
<gene>
    <name evidence="8" type="ORF">SAMN04488121_102844</name>
</gene>
<dbReference type="AlphaFoldDB" id="A0A1G7NL42"/>
<evidence type="ECO:0000256" key="5">
    <source>
        <dbReference type="ARBA" id="ARBA00023237"/>
    </source>
</evidence>
<dbReference type="InterPro" id="IPR011990">
    <property type="entry name" value="TPR-like_helical_dom_sf"/>
</dbReference>